<gene>
    <name evidence="9" type="ORF">SAMN05216378_1765</name>
</gene>
<organism evidence="9 10">
    <name type="scientific">Paenibacillus catalpae</name>
    <dbReference type="NCBI Taxonomy" id="1045775"/>
    <lineage>
        <taxon>Bacteria</taxon>
        <taxon>Bacillati</taxon>
        <taxon>Bacillota</taxon>
        <taxon>Bacilli</taxon>
        <taxon>Bacillales</taxon>
        <taxon>Paenibacillaceae</taxon>
        <taxon>Paenibacillus</taxon>
    </lineage>
</organism>
<dbReference type="AlphaFoldDB" id="A0A1I1WTJ8"/>
<dbReference type="Proteomes" id="UP000198855">
    <property type="component" value="Unassembled WGS sequence"/>
</dbReference>
<evidence type="ECO:0000256" key="3">
    <source>
        <dbReference type="ARBA" id="ARBA00022553"/>
    </source>
</evidence>
<dbReference type="InterPro" id="IPR003660">
    <property type="entry name" value="HAMP_dom"/>
</dbReference>
<dbReference type="GO" id="GO:0005886">
    <property type="term" value="C:plasma membrane"/>
    <property type="evidence" value="ECO:0007669"/>
    <property type="project" value="UniProtKB-SubCell"/>
</dbReference>
<evidence type="ECO:0000256" key="6">
    <source>
        <dbReference type="ARBA" id="ARBA00023136"/>
    </source>
</evidence>
<evidence type="ECO:0000256" key="2">
    <source>
        <dbReference type="ARBA" id="ARBA00022475"/>
    </source>
</evidence>
<dbReference type="Gene3D" id="6.10.340.10">
    <property type="match status" value="1"/>
</dbReference>
<keyword evidence="7" id="KW-0812">Transmembrane</keyword>
<comment type="subcellular location">
    <subcellularLocation>
        <location evidence="1">Cell membrane</location>
        <topology evidence="1">Multi-pass membrane protein</topology>
    </subcellularLocation>
</comment>
<keyword evidence="10" id="KW-1185">Reference proteome</keyword>
<evidence type="ECO:0000256" key="5">
    <source>
        <dbReference type="ARBA" id="ARBA00022777"/>
    </source>
</evidence>
<dbReference type="SUPFAM" id="SSF158472">
    <property type="entry name" value="HAMP domain-like"/>
    <property type="match status" value="1"/>
</dbReference>
<dbReference type="PANTHER" id="PTHR34220:SF7">
    <property type="entry name" value="SENSOR HISTIDINE KINASE YPDA"/>
    <property type="match status" value="1"/>
</dbReference>
<keyword evidence="4" id="KW-0808">Transferase</keyword>
<dbReference type="Pfam" id="PF02518">
    <property type="entry name" value="HATPase_c"/>
    <property type="match status" value="1"/>
</dbReference>
<dbReference type="EMBL" id="FOMT01000002">
    <property type="protein sequence ID" value="SFD96410.1"/>
    <property type="molecule type" value="Genomic_DNA"/>
</dbReference>
<dbReference type="RefSeq" id="WP_091183658.1">
    <property type="nucleotide sequence ID" value="NZ_FOMT01000002.1"/>
</dbReference>
<dbReference type="SMART" id="SM00304">
    <property type="entry name" value="HAMP"/>
    <property type="match status" value="1"/>
</dbReference>
<dbReference type="CDD" id="cd06225">
    <property type="entry name" value="HAMP"/>
    <property type="match status" value="1"/>
</dbReference>
<proteinExistence type="predicted"/>
<keyword evidence="6 7" id="KW-0472">Membrane</keyword>
<name>A0A1I1WTJ8_9BACL</name>
<feature type="domain" description="HAMP" evidence="8">
    <location>
        <begin position="321"/>
        <end position="374"/>
    </location>
</feature>
<feature type="transmembrane region" description="Helical" evidence="7">
    <location>
        <begin position="20"/>
        <end position="41"/>
    </location>
</feature>
<protein>
    <submittedName>
        <fullName evidence="9">Two-component system, sensor histidine kinase YesM</fullName>
    </submittedName>
</protein>
<dbReference type="OrthoDB" id="9776552at2"/>
<evidence type="ECO:0000256" key="4">
    <source>
        <dbReference type="ARBA" id="ARBA00022679"/>
    </source>
</evidence>
<evidence type="ECO:0000313" key="9">
    <source>
        <dbReference type="EMBL" id="SFD96410.1"/>
    </source>
</evidence>
<keyword evidence="2" id="KW-1003">Cell membrane</keyword>
<dbReference type="STRING" id="1045775.SAMN05216378_1765"/>
<dbReference type="CDD" id="cd18773">
    <property type="entry name" value="PDC1_HK_sensor"/>
    <property type="match status" value="1"/>
</dbReference>
<evidence type="ECO:0000259" key="8">
    <source>
        <dbReference type="PROSITE" id="PS50885"/>
    </source>
</evidence>
<evidence type="ECO:0000256" key="1">
    <source>
        <dbReference type="ARBA" id="ARBA00004651"/>
    </source>
</evidence>
<dbReference type="Pfam" id="PF06580">
    <property type="entry name" value="His_kinase"/>
    <property type="match status" value="1"/>
</dbReference>
<dbReference type="SMART" id="SM00387">
    <property type="entry name" value="HATPase_c"/>
    <property type="match status" value="1"/>
</dbReference>
<dbReference type="SUPFAM" id="SSF55874">
    <property type="entry name" value="ATPase domain of HSP90 chaperone/DNA topoisomerase II/histidine kinase"/>
    <property type="match status" value="1"/>
</dbReference>
<dbReference type="InterPro" id="IPR036890">
    <property type="entry name" value="HATPase_C_sf"/>
</dbReference>
<dbReference type="InterPro" id="IPR010559">
    <property type="entry name" value="Sig_transdc_His_kin_internal"/>
</dbReference>
<dbReference type="GO" id="GO:0000155">
    <property type="term" value="F:phosphorelay sensor kinase activity"/>
    <property type="evidence" value="ECO:0007669"/>
    <property type="project" value="InterPro"/>
</dbReference>
<keyword evidence="7" id="KW-1133">Transmembrane helix</keyword>
<dbReference type="PANTHER" id="PTHR34220">
    <property type="entry name" value="SENSOR HISTIDINE KINASE YPDA"/>
    <property type="match status" value="1"/>
</dbReference>
<dbReference type="Gene3D" id="3.30.565.10">
    <property type="entry name" value="Histidine kinase-like ATPase, C-terminal domain"/>
    <property type="match status" value="1"/>
</dbReference>
<dbReference type="InterPro" id="IPR003594">
    <property type="entry name" value="HATPase_dom"/>
</dbReference>
<accession>A0A1I1WTJ8</accession>
<keyword evidence="5 9" id="KW-0418">Kinase</keyword>
<dbReference type="InterPro" id="IPR050640">
    <property type="entry name" value="Bact_2-comp_sensor_kinase"/>
</dbReference>
<keyword evidence="3" id="KW-0597">Phosphoprotein</keyword>
<reference evidence="10" key="1">
    <citation type="submission" date="2016-10" db="EMBL/GenBank/DDBJ databases">
        <authorList>
            <person name="Varghese N."/>
            <person name="Submissions S."/>
        </authorList>
    </citation>
    <scope>NUCLEOTIDE SEQUENCE [LARGE SCALE GENOMIC DNA]</scope>
    <source>
        <strain evidence="10">CGMCC 1.10784</strain>
    </source>
</reference>
<evidence type="ECO:0000313" key="10">
    <source>
        <dbReference type="Proteomes" id="UP000198855"/>
    </source>
</evidence>
<evidence type="ECO:0000256" key="7">
    <source>
        <dbReference type="SAM" id="Phobius"/>
    </source>
</evidence>
<dbReference type="PROSITE" id="PS50885">
    <property type="entry name" value="HAMP"/>
    <property type="match status" value="1"/>
</dbReference>
<sequence>MKLSTMRRWVSPSLSIQGKIFLAFSLVALLSIVSISVIVYFNMRETIKSNAVTSVSDSIRQADESLNIMLEEIDRLNTVVVTNKNTVIDTLLSSSEEISFEWFQEQKRIEEFLSSLVANKPYIARIAVVGLNGKVFFTGGPWLDKSILETPMMDFMLRNGSRHAYLKQTGVTETITVGREIRYDRQTIGIVMVDLNYDFIRKTYGVRPTADSMLYVLDQQDEFVYRSDHTPSFAPSEQRIVDMNRKFAKLGKVEGDVEEKVVGGRSYIVVSRQSDHTGWTTLALIPTDSLLIESARLLKLIIEASAIVLLVVLIGSLQVSSRITINIRRLKSMMMLVKDGNLTFPKKEIRTKDEVGQLYHVFIGMVEELKRSFEGIHISEQEKREAELTALQAQIRPHFLYNSLNTIKYLAKLNGTPNIEEVSGSLINLMRGVLGNSNEYLTVREELDYVRSYISIVKYKYMEPILVHEEIEDTSLLDSRVLKLTLQPIVENAVLHGIGSRDQGGFVTIRVYEDNRDLMIEVTDNGKGMTPEQMEQLLGGPGTKPTSSRFSGMGVRNVHERIVRSFEAPYGIRLYSEPGLYTKVEIRFPNLRAQIGAGQEVS</sequence>